<dbReference type="EMBL" id="GGEC01011375">
    <property type="protein sequence ID" value="MBW91858.1"/>
    <property type="molecule type" value="Transcribed_RNA"/>
</dbReference>
<proteinExistence type="predicted"/>
<protein>
    <submittedName>
        <fullName evidence="2">Uncharacterized protein MANES_13G150600</fullName>
    </submittedName>
</protein>
<sequence length="178" mass="20469">MLSSHHSIEQQKATPINVNTQKTQSTCIKIKTHFYKPPKKTSRNTRQRGRGGKKRKTFIATRGAFTSDLEVTIDKNPKPTNSITIPMAGTPTRYFHIISTSLDPTNLCQLFIAKQHLSFYPIRHISLPLSLSLNYRKRNNNQNLETPTRSFSQNRLKTQFWLVGIREKTWTATKIKGD</sequence>
<evidence type="ECO:0000313" key="2">
    <source>
        <dbReference type="EMBL" id="MBW91858.1"/>
    </source>
</evidence>
<evidence type="ECO:0000256" key="1">
    <source>
        <dbReference type="SAM" id="MobiDB-lite"/>
    </source>
</evidence>
<organism evidence="2">
    <name type="scientific">Rhizophora mucronata</name>
    <name type="common">Asiatic mangrove</name>
    <dbReference type="NCBI Taxonomy" id="61149"/>
    <lineage>
        <taxon>Eukaryota</taxon>
        <taxon>Viridiplantae</taxon>
        <taxon>Streptophyta</taxon>
        <taxon>Embryophyta</taxon>
        <taxon>Tracheophyta</taxon>
        <taxon>Spermatophyta</taxon>
        <taxon>Magnoliopsida</taxon>
        <taxon>eudicotyledons</taxon>
        <taxon>Gunneridae</taxon>
        <taxon>Pentapetalae</taxon>
        <taxon>rosids</taxon>
        <taxon>fabids</taxon>
        <taxon>Malpighiales</taxon>
        <taxon>Rhizophoraceae</taxon>
        <taxon>Rhizophora</taxon>
    </lineage>
</organism>
<accession>A0A2P2JEF3</accession>
<feature type="region of interest" description="Disordered" evidence="1">
    <location>
        <begin position="35"/>
        <end position="55"/>
    </location>
</feature>
<dbReference type="AlphaFoldDB" id="A0A2P2JEF3"/>
<reference evidence="2" key="1">
    <citation type="submission" date="2018-02" db="EMBL/GenBank/DDBJ databases">
        <title>Rhizophora mucronata_Transcriptome.</title>
        <authorList>
            <person name="Meera S.P."/>
            <person name="Sreeshan A."/>
            <person name="Augustine A."/>
        </authorList>
    </citation>
    <scope>NUCLEOTIDE SEQUENCE</scope>
    <source>
        <tissue evidence="2">Leaf</tissue>
    </source>
</reference>
<name>A0A2P2JEF3_RHIMU</name>